<dbReference type="Gene3D" id="3.40.630.30">
    <property type="match status" value="1"/>
</dbReference>
<name>A0A1I1HI28_9LACT</name>
<dbReference type="PANTHER" id="PTHR42919">
    <property type="entry name" value="N-ALPHA-ACETYLTRANSFERASE"/>
    <property type="match status" value="1"/>
</dbReference>
<dbReference type="CDD" id="cd04301">
    <property type="entry name" value="NAT_SF"/>
    <property type="match status" value="1"/>
</dbReference>
<dbReference type="GO" id="GO:0005840">
    <property type="term" value="C:ribosome"/>
    <property type="evidence" value="ECO:0007669"/>
    <property type="project" value="UniProtKB-KW"/>
</dbReference>
<dbReference type="InterPro" id="IPR016181">
    <property type="entry name" value="Acyl_CoA_acyltransferase"/>
</dbReference>
<proteinExistence type="predicted"/>
<dbReference type="GO" id="GO:0016747">
    <property type="term" value="F:acyltransferase activity, transferring groups other than amino-acyl groups"/>
    <property type="evidence" value="ECO:0007669"/>
    <property type="project" value="InterPro"/>
</dbReference>
<dbReference type="InterPro" id="IPR051556">
    <property type="entry name" value="N-term/lysine_N-AcTrnsfr"/>
</dbReference>
<keyword evidence="1" id="KW-0808">Transferase</keyword>
<keyword evidence="4" id="KW-0687">Ribonucleoprotein</keyword>
<reference evidence="5" key="1">
    <citation type="submission" date="2016-10" db="EMBL/GenBank/DDBJ databases">
        <authorList>
            <person name="Varghese N."/>
            <person name="Submissions S."/>
        </authorList>
    </citation>
    <scope>NUCLEOTIDE SEQUENCE [LARGE SCALE GENOMIC DNA]</scope>
    <source>
        <strain evidence="5">DSM 23664</strain>
    </source>
</reference>
<dbReference type="InterPro" id="IPR000182">
    <property type="entry name" value="GNAT_dom"/>
</dbReference>
<evidence type="ECO:0000256" key="2">
    <source>
        <dbReference type="ARBA" id="ARBA00023315"/>
    </source>
</evidence>
<protein>
    <submittedName>
        <fullName evidence="4">Ribosomal protein S18 acetylase RimI</fullName>
    </submittedName>
</protein>
<organism evidence="4 5">
    <name type="scientific">Alkalibacterium subtropicum</name>
    <dbReference type="NCBI Taxonomy" id="753702"/>
    <lineage>
        <taxon>Bacteria</taxon>
        <taxon>Bacillati</taxon>
        <taxon>Bacillota</taxon>
        <taxon>Bacilli</taxon>
        <taxon>Lactobacillales</taxon>
        <taxon>Carnobacteriaceae</taxon>
        <taxon>Alkalibacterium</taxon>
    </lineage>
</organism>
<dbReference type="SUPFAM" id="SSF55729">
    <property type="entry name" value="Acyl-CoA N-acyltransferases (Nat)"/>
    <property type="match status" value="1"/>
</dbReference>
<dbReference type="AlphaFoldDB" id="A0A1I1HI28"/>
<evidence type="ECO:0000256" key="1">
    <source>
        <dbReference type="ARBA" id="ARBA00022679"/>
    </source>
</evidence>
<dbReference type="RefSeq" id="WP_091529314.1">
    <property type="nucleotide sequence ID" value="NZ_FOLT01000004.1"/>
</dbReference>
<sequence length="176" mass="20496">MSDLIIKEVELDFLDKIKAISEKTFVETFGPDNTAEDIENYLMENINTKQVRQELANPASLFYAVELEGNVAAYMKLNLEDAQTEQGYSNSLEIQRLYVLKKYKKQGIGRKLMDKAIEEAENRQMDFVWLGVWEKNTEAIHFYEKSGFVAFDKHVFKLGDDEQTDYLMKYDVDHLA</sequence>
<evidence type="ECO:0000313" key="4">
    <source>
        <dbReference type="EMBL" id="SFC23395.1"/>
    </source>
</evidence>
<dbReference type="PROSITE" id="PS51186">
    <property type="entry name" value="GNAT"/>
    <property type="match status" value="1"/>
</dbReference>
<keyword evidence="5" id="KW-1185">Reference proteome</keyword>
<dbReference type="EMBL" id="FOLT01000004">
    <property type="protein sequence ID" value="SFC23395.1"/>
    <property type="molecule type" value="Genomic_DNA"/>
</dbReference>
<accession>A0A1I1HI28</accession>
<dbReference type="PANTHER" id="PTHR42919:SF8">
    <property type="entry name" value="N-ALPHA-ACETYLTRANSFERASE 50"/>
    <property type="match status" value="1"/>
</dbReference>
<dbReference type="Pfam" id="PF00583">
    <property type="entry name" value="Acetyltransf_1"/>
    <property type="match status" value="1"/>
</dbReference>
<dbReference type="OrthoDB" id="7205533at2"/>
<feature type="domain" description="N-acetyltransferase" evidence="3">
    <location>
        <begin position="4"/>
        <end position="173"/>
    </location>
</feature>
<gene>
    <name evidence="4" type="ORF">SAMN04488102_10469</name>
</gene>
<evidence type="ECO:0000259" key="3">
    <source>
        <dbReference type="PROSITE" id="PS51186"/>
    </source>
</evidence>
<evidence type="ECO:0000313" key="5">
    <source>
        <dbReference type="Proteomes" id="UP000199612"/>
    </source>
</evidence>
<dbReference type="Proteomes" id="UP000199612">
    <property type="component" value="Unassembled WGS sequence"/>
</dbReference>
<keyword evidence="2" id="KW-0012">Acyltransferase</keyword>
<dbReference type="STRING" id="753702.SAMN04488102_10469"/>
<keyword evidence="4" id="KW-0689">Ribosomal protein</keyword>